<dbReference type="InterPro" id="IPR012337">
    <property type="entry name" value="RNaseH-like_sf"/>
</dbReference>
<dbReference type="GO" id="GO:0015074">
    <property type="term" value="P:DNA integration"/>
    <property type="evidence" value="ECO:0007669"/>
    <property type="project" value="InterPro"/>
</dbReference>
<evidence type="ECO:0000259" key="1">
    <source>
        <dbReference type="PROSITE" id="PS50994"/>
    </source>
</evidence>
<comment type="caution">
    <text evidence="2">The sequence shown here is derived from an EMBL/GenBank/DDBJ whole genome shotgun (WGS) entry which is preliminary data.</text>
</comment>
<evidence type="ECO:0000313" key="2">
    <source>
        <dbReference type="EMBL" id="NDU42832.1"/>
    </source>
</evidence>
<dbReference type="InterPro" id="IPR050900">
    <property type="entry name" value="Transposase_IS3/IS150/IS904"/>
</dbReference>
<dbReference type="Pfam" id="PF13333">
    <property type="entry name" value="rve_2"/>
    <property type="match status" value="1"/>
</dbReference>
<sequence>MRIWAQIDMSCNIERELLKISIAAPKSSVIHCRLRVSVFLRKRLRTLTGNQCTCEIVGYAMGAKMTQELAISALNMAIQHRRPPPGLVHHSDRGSPYCAKVYRAILQENGLVASMSRKGNGYDNAPIESFWGSLKNEMVHHQRFETRAQAESAIREY</sequence>
<organism evidence="2">
    <name type="scientific">Acidithiobacillus ferrianus</name>
    <dbReference type="NCBI Taxonomy" id="2678518"/>
    <lineage>
        <taxon>Bacteria</taxon>
        <taxon>Pseudomonadati</taxon>
        <taxon>Pseudomonadota</taxon>
        <taxon>Acidithiobacillia</taxon>
        <taxon>Acidithiobacillales</taxon>
        <taxon>Acidithiobacillaceae</taxon>
        <taxon>Acidithiobacillus</taxon>
    </lineage>
</organism>
<dbReference type="InterPro" id="IPR001584">
    <property type="entry name" value="Integrase_cat-core"/>
</dbReference>
<name>A0A845U5C4_9PROT</name>
<dbReference type="PANTHER" id="PTHR46889">
    <property type="entry name" value="TRANSPOSASE INSF FOR INSERTION SEQUENCE IS3B-RELATED"/>
    <property type="match status" value="1"/>
</dbReference>
<dbReference type="PROSITE" id="PS50994">
    <property type="entry name" value="INTEGRASE"/>
    <property type="match status" value="1"/>
</dbReference>
<proteinExistence type="predicted"/>
<gene>
    <name evidence="2" type="ORF">GL267_09330</name>
</gene>
<protein>
    <submittedName>
        <fullName evidence="2">DDE-type integrase/transposase/recombinase</fullName>
    </submittedName>
</protein>
<dbReference type="EMBL" id="WNJL01000035">
    <property type="protein sequence ID" value="NDU42832.1"/>
    <property type="molecule type" value="Genomic_DNA"/>
</dbReference>
<dbReference type="PANTHER" id="PTHR46889:SF4">
    <property type="entry name" value="TRANSPOSASE INSO FOR INSERTION SEQUENCE ELEMENT IS911B-RELATED"/>
    <property type="match status" value="1"/>
</dbReference>
<dbReference type="GO" id="GO:0003676">
    <property type="term" value="F:nucleic acid binding"/>
    <property type="evidence" value="ECO:0007669"/>
    <property type="project" value="InterPro"/>
</dbReference>
<dbReference type="Pfam" id="PF00665">
    <property type="entry name" value="rve"/>
    <property type="match status" value="1"/>
</dbReference>
<dbReference type="AlphaFoldDB" id="A0A845U5C4"/>
<dbReference type="InterPro" id="IPR036397">
    <property type="entry name" value="RNaseH_sf"/>
</dbReference>
<feature type="domain" description="Integrase catalytic" evidence="1">
    <location>
        <begin position="21"/>
        <end position="157"/>
    </location>
</feature>
<dbReference type="Gene3D" id="3.30.420.10">
    <property type="entry name" value="Ribonuclease H-like superfamily/Ribonuclease H"/>
    <property type="match status" value="1"/>
</dbReference>
<dbReference type="SUPFAM" id="SSF53098">
    <property type="entry name" value="Ribonuclease H-like"/>
    <property type="match status" value="1"/>
</dbReference>
<reference evidence="2" key="1">
    <citation type="submission" date="2019-11" db="EMBL/GenBank/DDBJ databases">
        <title>Acidithiobacillus ferrianus sp. nov.: a facultatively anaerobic and extremely acidophilic chemolithoautotroph.</title>
        <authorList>
            <person name="Norris P.R."/>
            <person name="Falagan C."/>
            <person name="Moya-Beltran A."/>
            <person name="Castro M."/>
            <person name="Quatrini R."/>
            <person name="Johnson D.B."/>
        </authorList>
    </citation>
    <scope>NUCLEOTIDE SEQUENCE [LARGE SCALE GENOMIC DNA]</scope>
    <source>
        <strain evidence="2">MG</strain>
    </source>
</reference>
<accession>A0A845U5C4</accession>